<evidence type="ECO:0000313" key="3">
    <source>
        <dbReference type="Proteomes" id="UP000183015"/>
    </source>
</evidence>
<feature type="region of interest" description="Disordered" evidence="1">
    <location>
        <begin position="1"/>
        <end position="33"/>
    </location>
</feature>
<sequence length="318" mass="32832">MPGLRARRQNGGMGEDHQPVLHGPRGVADEPPDTLRARILGGWDAALTAAQADEGAAERADERADEAADGGADERADGGAGAAGDLRVLAELGSWPGRPVLGAVMAAAHGLPVPERRPKPFDPSREEILAALAEARERVAAALDEVLAVPELGRRIVDSPLGPLPVLTQIHAMGHEAAQAVQTATGSVPPPLADAGLAAMVDVVGALAWRSRIPASAGLWEPDGGLGWVFTADADGWRTRRREPADDLPGVEGAARHLLVSTGSVPAMLARGEIRLRRVGGLLALAPLVDQVPNLPGGPLLRKAVGAVSLLGRLPGLR</sequence>
<organism evidence="2 3">
    <name type="scientific">Streptacidiphilus jiangxiensis</name>
    <dbReference type="NCBI Taxonomy" id="235985"/>
    <lineage>
        <taxon>Bacteria</taxon>
        <taxon>Bacillati</taxon>
        <taxon>Actinomycetota</taxon>
        <taxon>Actinomycetes</taxon>
        <taxon>Kitasatosporales</taxon>
        <taxon>Streptomycetaceae</taxon>
        <taxon>Streptacidiphilus</taxon>
    </lineage>
</organism>
<proteinExistence type="predicted"/>
<feature type="region of interest" description="Disordered" evidence="1">
    <location>
        <begin position="50"/>
        <end position="80"/>
    </location>
</feature>
<accession>A0A1H7W0X8</accession>
<protein>
    <submittedName>
        <fullName evidence="2">Uncharacterized protein</fullName>
    </submittedName>
</protein>
<dbReference type="AlphaFoldDB" id="A0A1H7W0X8"/>
<reference evidence="3" key="1">
    <citation type="submission" date="2016-10" db="EMBL/GenBank/DDBJ databases">
        <authorList>
            <person name="Varghese N."/>
        </authorList>
    </citation>
    <scope>NUCLEOTIDE SEQUENCE [LARGE SCALE GENOMIC DNA]</scope>
    <source>
        <strain evidence="3">DSM 45096 / BCRC 16803 / CGMCC 4.1857 / CIP 109030 / JCM 12277 / KCTC 19219 / NBRC 100920 / 33214</strain>
    </source>
</reference>
<dbReference type="eggNOG" id="ENOG5033W5S">
    <property type="taxonomic scope" value="Bacteria"/>
</dbReference>
<evidence type="ECO:0000313" key="2">
    <source>
        <dbReference type="EMBL" id="SEM14964.1"/>
    </source>
</evidence>
<dbReference type="STRING" id="235985.SAMN05414137_119129"/>
<dbReference type="Proteomes" id="UP000183015">
    <property type="component" value="Unassembled WGS sequence"/>
</dbReference>
<gene>
    <name evidence="2" type="ORF">SAMN05414137_119129</name>
</gene>
<name>A0A1H7W0X8_STRJI</name>
<feature type="compositionally biased region" description="Basic and acidic residues" evidence="1">
    <location>
        <begin position="56"/>
        <end position="77"/>
    </location>
</feature>
<dbReference type="EMBL" id="FOAZ01000019">
    <property type="protein sequence ID" value="SEM14964.1"/>
    <property type="molecule type" value="Genomic_DNA"/>
</dbReference>
<evidence type="ECO:0000256" key="1">
    <source>
        <dbReference type="SAM" id="MobiDB-lite"/>
    </source>
</evidence>
<keyword evidence="3" id="KW-1185">Reference proteome</keyword>